<accession>A0A484N8E6</accession>
<dbReference type="Proteomes" id="UP000595140">
    <property type="component" value="Unassembled WGS sequence"/>
</dbReference>
<feature type="region of interest" description="Disordered" evidence="1">
    <location>
        <begin position="309"/>
        <end position="334"/>
    </location>
</feature>
<feature type="region of interest" description="Disordered" evidence="1">
    <location>
        <begin position="585"/>
        <end position="620"/>
    </location>
</feature>
<sequence length="620" mass="69045">MSSYDSQGISSSDAYASEESSTSSSSTGSSLSSFETRSGPNTTVPEPKPVNQMPGQVSQERDEPVDDEPAPYDHDSESYERWVNRLDAAGYFPLPSSYPLDIYPRVSKIAQNKARRNLPEGYVLEYDPSWPNIIEPHRDDRVGFHIISLESGTVFPLRPLLVELFHCFKILPGQLTPNAHRFLNAFVNICSHLKIDPSLRFFLYLFEVLPGKSGCDGYVYFKGRNGRQFISDLPQSNRLWKEKFVFIKFPTTSHLAGLEWSDHILKPQYTEPASTPDLEESLEKLLRGDPFTGQMFHYGAWIWRIQPGGEGTPTAHEAAGHGVPTPGNTAEAGGPSHPEMNFRAFNIPAKKTGGSSSSAPKTVPVQQEPVEIHSDEGSPLTGKTGQTGRTTANPPLDKGKGKVRTKHAATTHPLAKRRRGENAPASESLEELWVKMGRKLKVMGEVGPETLERLAEESPPRSLQLEEKLKGVEAHNRELHDLIARQLDEMANLSAIAGRAKAETLQLKEENLKLMEDLELKEREFPGRAKQWMGENLEETARVITSTPEVTMEAFKFIYREPNGKEMVTQVGSYGFMSGQKRDREATHAILAERDPDFNAESYGLAPIPDEEPAPPFPLE</sequence>
<reference evidence="3 4" key="1">
    <citation type="submission" date="2018-04" db="EMBL/GenBank/DDBJ databases">
        <authorList>
            <person name="Vogel A."/>
        </authorList>
    </citation>
    <scope>NUCLEOTIDE SEQUENCE [LARGE SCALE GENOMIC DNA]</scope>
</reference>
<feature type="compositionally biased region" description="Polar residues" evidence="1">
    <location>
        <begin position="381"/>
        <end position="393"/>
    </location>
</feature>
<gene>
    <name evidence="3" type="ORF">CCAM_LOCUS39106</name>
</gene>
<evidence type="ECO:0000259" key="2">
    <source>
        <dbReference type="Pfam" id="PF04195"/>
    </source>
</evidence>
<protein>
    <recommendedName>
        <fullName evidence="2">Transposase (putative) gypsy type domain-containing protein</fullName>
    </recommendedName>
</protein>
<feature type="compositionally biased region" description="Low complexity" evidence="1">
    <location>
        <begin position="1"/>
        <end position="38"/>
    </location>
</feature>
<name>A0A484N8E6_9ASTE</name>
<proteinExistence type="predicted"/>
<keyword evidence="4" id="KW-1185">Reference proteome</keyword>
<evidence type="ECO:0000313" key="3">
    <source>
        <dbReference type="EMBL" id="VFQ97330.1"/>
    </source>
</evidence>
<dbReference type="OrthoDB" id="384458at2759"/>
<dbReference type="AlphaFoldDB" id="A0A484N8E6"/>
<evidence type="ECO:0000313" key="4">
    <source>
        <dbReference type="Proteomes" id="UP000595140"/>
    </source>
</evidence>
<evidence type="ECO:0000256" key="1">
    <source>
        <dbReference type="SAM" id="MobiDB-lite"/>
    </source>
</evidence>
<feature type="region of interest" description="Disordered" evidence="1">
    <location>
        <begin position="1"/>
        <end position="76"/>
    </location>
</feature>
<feature type="compositionally biased region" description="Basic residues" evidence="1">
    <location>
        <begin position="401"/>
        <end position="419"/>
    </location>
</feature>
<feature type="region of interest" description="Disordered" evidence="1">
    <location>
        <begin position="351"/>
        <end position="426"/>
    </location>
</feature>
<dbReference type="Pfam" id="PF04195">
    <property type="entry name" value="Transposase_28"/>
    <property type="match status" value="1"/>
</dbReference>
<dbReference type="InterPro" id="IPR007321">
    <property type="entry name" value="Transposase_28"/>
</dbReference>
<feature type="compositionally biased region" description="Basic and acidic residues" evidence="1">
    <location>
        <begin position="585"/>
        <end position="597"/>
    </location>
</feature>
<organism evidence="3 4">
    <name type="scientific">Cuscuta campestris</name>
    <dbReference type="NCBI Taxonomy" id="132261"/>
    <lineage>
        <taxon>Eukaryota</taxon>
        <taxon>Viridiplantae</taxon>
        <taxon>Streptophyta</taxon>
        <taxon>Embryophyta</taxon>
        <taxon>Tracheophyta</taxon>
        <taxon>Spermatophyta</taxon>
        <taxon>Magnoliopsida</taxon>
        <taxon>eudicotyledons</taxon>
        <taxon>Gunneridae</taxon>
        <taxon>Pentapetalae</taxon>
        <taxon>asterids</taxon>
        <taxon>lamiids</taxon>
        <taxon>Solanales</taxon>
        <taxon>Convolvulaceae</taxon>
        <taxon>Cuscuteae</taxon>
        <taxon>Cuscuta</taxon>
        <taxon>Cuscuta subgen. Grammica</taxon>
        <taxon>Cuscuta sect. Cleistogrammica</taxon>
    </lineage>
</organism>
<feature type="domain" description="Transposase (putative) gypsy type" evidence="2">
    <location>
        <begin position="148"/>
        <end position="208"/>
    </location>
</feature>
<dbReference type="EMBL" id="OOIL02006492">
    <property type="protein sequence ID" value="VFQ97330.1"/>
    <property type="molecule type" value="Genomic_DNA"/>
</dbReference>
<dbReference type="PANTHER" id="PTHR31099:SF42">
    <property type="entry name" value="AMINOTRANSFERASE-LIKE PLANT MOBILE DOMAIN-CONTAINING PROTEIN"/>
    <property type="match status" value="1"/>
</dbReference>
<dbReference type="PANTHER" id="PTHR31099">
    <property type="entry name" value="OS06G0165300 PROTEIN"/>
    <property type="match status" value="1"/>
</dbReference>